<accession>A0AAV4Y8P8</accession>
<gene>
    <name evidence="2" type="ORF">CEXT_786941</name>
</gene>
<sequence>MHVLHPAIRTSTIKMTSRNLRTSICNRCKLCTIEIEGESRETLRVVPEGHPDNQQRGEEGTTDGEEHSGSLVEFIAAEGGPSLKLVLGMVSNIERKGLRRARAIKKN</sequence>
<evidence type="ECO:0000313" key="2">
    <source>
        <dbReference type="EMBL" id="GIZ03782.1"/>
    </source>
</evidence>
<dbReference type="EMBL" id="BPLR01018996">
    <property type="protein sequence ID" value="GIZ03782.1"/>
    <property type="molecule type" value="Genomic_DNA"/>
</dbReference>
<dbReference type="Proteomes" id="UP001054945">
    <property type="component" value="Unassembled WGS sequence"/>
</dbReference>
<protein>
    <submittedName>
        <fullName evidence="2">Uncharacterized protein</fullName>
    </submittedName>
</protein>
<evidence type="ECO:0000256" key="1">
    <source>
        <dbReference type="SAM" id="MobiDB-lite"/>
    </source>
</evidence>
<feature type="region of interest" description="Disordered" evidence="1">
    <location>
        <begin position="42"/>
        <end position="66"/>
    </location>
</feature>
<dbReference type="AlphaFoldDB" id="A0AAV4Y8P8"/>
<reference evidence="2 3" key="1">
    <citation type="submission" date="2021-06" db="EMBL/GenBank/DDBJ databases">
        <title>Caerostris extrusa draft genome.</title>
        <authorList>
            <person name="Kono N."/>
            <person name="Arakawa K."/>
        </authorList>
    </citation>
    <scope>NUCLEOTIDE SEQUENCE [LARGE SCALE GENOMIC DNA]</scope>
</reference>
<keyword evidence="3" id="KW-1185">Reference proteome</keyword>
<organism evidence="2 3">
    <name type="scientific">Caerostris extrusa</name>
    <name type="common">Bark spider</name>
    <name type="synonym">Caerostris bankana</name>
    <dbReference type="NCBI Taxonomy" id="172846"/>
    <lineage>
        <taxon>Eukaryota</taxon>
        <taxon>Metazoa</taxon>
        <taxon>Ecdysozoa</taxon>
        <taxon>Arthropoda</taxon>
        <taxon>Chelicerata</taxon>
        <taxon>Arachnida</taxon>
        <taxon>Araneae</taxon>
        <taxon>Araneomorphae</taxon>
        <taxon>Entelegynae</taxon>
        <taxon>Araneoidea</taxon>
        <taxon>Araneidae</taxon>
        <taxon>Caerostris</taxon>
    </lineage>
</organism>
<name>A0AAV4Y8P8_CAEEX</name>
<comment type="caution">
    <text evidence="2">The sequence shown here is derived from an EMBL/GenBank/DDBJ whole genome shotgun (WGS) entry which is preliminary data.</text>
</comment>
<evidence type="ECO:0000313" key="3">
    <source>
        <dbReference type="Proteomes" id="UP001054945"/>
    </source>
</evidence>
<proteinExistence type="predicted"/>